<dbReference type="EMBL" id="MU003695">
    <property type="protein sequence ID" value="KAF2813665.1"/>
    <property type="molecule type" value="Genomic_DNA"/>
</dbReference>
<dbReference type="InterPro" id="IPR010730">
    <property type="entry name" value="HET"/>
</dbReference>
<protein>
    <submittedName>
        <fullName evidence="2 4">HET-domain-containing protein</fullName>
    </submittedName>
</protein>
<proteinExistence type="predicted"/>
<dbReference type="AlphaFoldDB" id="A0A6A6Z0H4"/>
<dbReference type="RefSeq" id="XP_033580629.1">
    <property type="nucleotide sequence ID" value="XM_033723367.1"/>
</dbReference>
<evidence type="ECO:0000313" key="4">
    <source>
        <dbReference type="RefSeq" id="XP_033580629.1"/>
    </source>
</evidence>
<dbReference type="PANTHER" id="PTHR33112">
    <property type="entry name" value="DOMAIN PROTEIN, PUTATIVE-RELATED"/>
    <property type="match status" value="1"/>
</dbReference>
<evidence type="ECO:0000313" key="2">
    <source>
        <dbReference type="EMBL" id="KAF2813665.1"/>
    </source>
</evidence>
<reference evidence="2 4" key="1">
    <citation type="journal article" date="2020" name="Stud. Mycol.">
        <title>101 Dothideomycetes genomes: a test case for predicting lifestyles and emergence of pathogens.</title>
        <authorList>
            <person name="Haridas S."/>
            <person name="Albert R."/>
            <person name="Binder M."/>
            <person name="Bloem J."/>
            <person name="Labutti K."/>
            <person name="Salamov A."/>
            <person name="Andreopoulos B."/>
            <person name="Baker S."/>
            <person name="Barry K."/>
            <person name="Bills G."/>
            <person name="Bluhm B."/>
            <person name="Cannon C."/>
            <person name="Castanera R."/>
            <person name="Culley D."/>
            <person name="Daum C."/>
            <person name="Ezra D."/>
            <person name="Gonzalez J."/>
            <person name="Henrissat B."/>
            <person name="Kuo A."/>
            <person name="Liang C."/>
            <person name="Lipzen A."/>
            <person name="Lutzoni F."/>
            <person name="Magnuson J."/>
            <person name="Mondo S."/>
            <person name="Nolan M."/>
            <person name="Ohm R."/>
            <person name="Pangilinan J."/>
            <person name="Park H.-J."/>
            <person name="Ramirez L."/>
            <person name="Alfaro M."/>
            <person name="Sun H."/>
            <person name="Tritt A."/>
            <person name="Yoshinaga Y."/>
            <person name="Zwiers L.-H."/>
            <person name="Turgeon B."/>
            <person name="Goodwin S."/>
            <person name="Spatafora J."/>
            <person name="Crous P."/>
            <person name="Grigoriev I."/>
        </authorList>
    </citation>
    <scope>NUCLEOTIDE SEQUENCE</scope>
    <source>
        <strain evidence="2 4">CBS 304.34</strain>
    </source>
</reference>
<dbReference type="PANTHER" id="PTHR33112:SF16">
    <property type="entry name" value="HETEROKARYON INCOMPATIBILITY DOMAIN-CONTAINING PROTEIN"/>
    <property type="match status" value="1"/>
</dbReference>
<feature type="domain" description="Heterokaryon incompatibility" evidence="1">
    <location>
        <begin position="186"/>
        <end position="339"/>
    </location>
</feature>
<name>A0A6A6Z0H4_9PEZI</name>
<reference evidence="4" key="2">
    <citation type="submission" date="2020-04" db="EMBL/GenBank/DDBJ databases">
        <authorList>
            <consortium name="NCBI Genome Project"/>
        </authorList>
    </citation>
    <scope>NUCLEOTIDE SEQUENCE</scope>
    <source>
        <strain evidence="4">CBS 304.34</strain>
    </source>
</reference>
<dbReference type="Pfam" id="PF06985">
    <property type="entry name" value="HET"/>
    <property type="match status" value="1"/>
</dbReference>
<accession>A0A6A6Z0H4</accession>
<evidence type="ECO:0000313" key="3">
    <source>
        <dbReference type="Proteomes" id="UP000504636"/>
    </source>
</evidence>
<evidence type="ECO:0000259" key="1">
    <source>
        <dbReference type="Pfam" id="PF06985"/>
    </source>
</evidence>
<gene>
    <name evidence="2 4" type="ORF">BDZ99DRAFT_495316</name>
</gene>
<sequence>MLCEHCEVFSRNFTPSRKVKLVLHESATTLLCGSRSACHLCRIITTHLGKSLQNVGEEDTAVVVEFAGDDLQFLVWLEPKKSKAEAAKENVKIEKLRFGVQSPILPSTVAEALSSSVEAENSSTGSDTTFKLVDAWITECLQNHDRCQKTQSGKSPLPTRVVDVGPPDGSQQPFLYEPSKPQYGRYIALSHCWGKHKLLRTGTGNLAQHKVKIPISSMSKTFADAVSVTRKLHIRYIWIDSICIIQDDPEDWGREAALMHGVYQNAIITIAATHAQDGAAGLFAARDGFAVRPCELPLAHGLADERAGATFVCLDKMSHTWVMSVLATPLHSRAWVLQEQLLSNRLLSYESDSVSWRCQTMRFYEKLPLCEPLETFINKRRSQQTAWKGDPRDIDAQVAALQRRWITSPTTDKGDEMPLLYAANESKPEWDELVLAWSRIVEDFTERGLTCSSDRLVAIRGVSDAVSQNSNLKCLAGIWSISMYKGLLWCTSGVQRRTGVAPTWSWASVDGEIQWPGLWSHHTDRLATIVDVEESGTAARYSGAITLEVDMKPGMVGLRDSDKSRRVFLALCPSLCETTSSWRFDSEEEKSFVAVTSDLEALGTPVSRDIELPMPGTVVWFAVIAIGHLHGQTYDTQFIHTLLLQEKGENTGEFHRVGFVSWKNESWDKPETLFDEFQTGGKVLPRSKRATIKIV</sequence>
<organism evidence="2">
    <name type="scientific">Mytilinidion resinicola</name>
    <dbReference type="NCBI Taxonomy" id="574789"/>
    <lineage>
        <taxon>Eukaryota</taxon>
        <taxon>Fungi</taxon>
        <taxon>Dikarya</taxon>
        <taxon>Ascomycota</taxon>
        <taxon>Pezizomycotina</taxon>
        <taxon>Dothideomycetes</taxon>
        <taxon>Pleosporomycetidae</taxon>
        <taxon>Mytilinidiales</taxon>
        <taxon>Mytilinidiaceae</taxon>
        <taxon>Mytilinidion</taxon>
    </lineage>
</organism>
<dbReference type="Proteomes" id="UP000504636">
    <property type="component" value="Unplaced"/>
</dbReference>
<reference evidence="4" key="3">
    <citation type="submission" date="2025-04" db="UniProtKB">
        <authorList>
            <consortium name="RefSeq"/>
        </authorList>
    </citation>
    <scope>IDENTIFICATION</scope>
    <source>
        <strain evidence="4">CBS 304.34</strain>
    </source>
</reference>
<dbReference type="OrthoDB" id="5125733at2759"/>
<dbReference type="GeneID" id="54464260"/>
<keyword evidence="3" id="KW-1185">Reference proteome</keyword>